<dbReference type="InterPro" id="IPR033942">
    <property type="entry name" value="IMPase"/>
</dbReference>
<name>A0A1F5HIZ7_9BACT</name>
<dbReference type="Pfam" id="PF00459">
    <property type="entry name" value="Inositol_P"/>
    <property type="match status" value="1"/>
</dbReference>
<feature type="binding site" evidence="6">
    <location>
        <position position="80"/>
    </location>
    <ligand>
        <name>Mg(2+)</name>
        <dbReference type="ChEBI" id="CHEBI:18420"/>
        <label>1</label>
        <note>catalytic</note>
    </ligand>
</feature>
<evidence type="ECO:0000256" key="5">
    <source>
        <dbReference type="ARBA" id="ARBA00022842"/>
    </source>
</evidence>
<keyword evidence="3 6" id="KW-0479">Metal-binding</keyword>
<dbReference type="Proteomes" id="UP000176780">
    <property type="component" value="Unassembled WGS sequence"/>
</dbReference>
<dbReference type="GO" id="GO:0006020">
    <property type="term" value="P:inositol metabolic process"/>
    <property type="evidence" value="ECO:0007669"/>
    <property type="project" value="TreeGrafter"/>
</dbReference>
<evidence type="ECO:0000256" key="3">
    <source>
        <dbReference type="ARBA" id="ARBA00022723"/>
    </source>
</evidence>
<protein>
    <recommendedName>
        <fullName evidence="7">Inositol-1-monophosphatase</fullName>
        <ecNumber evidence="7">3.1.3.25</ecNumber>
    </recommendedName>
</protein>
<dbReference type="GO" id="GO:0008934">
    <property type="term" value="F:inositol monophosphate 1-phosphatase activity"/>
    <property type="evidence" value="ECO:0007669"/>
    <property type="project" value="InterPro"/>
</dbReference>
<evidence type="ECO:0000256" key="2">
    <source>
        <dbReference type="ARBA" id="ARBA00001946"/>
    </source>
</evidence>
<dbReference type="SUPFAM" id="SSF56655">
    <property type="entry name" value="Carbohydrate phosphatase"/>
    <property type="match status" value="1"/>
</dbReference>
<comment type="similarity">
    <text evidence="7">Belongs to the inositol monophosphatase superfamily.</text>
</comment>
<dbReference type="Gene3D" id="3.30.540.10">
    <property type="entry name" value="Fructose-1,6-Bisphosphatase, subunit A, domain 1"/>
    <property type="match status" value="1"/>
</dbReference>
<keyword evidence="4 7" id="KW-0378">Hydrolase</keyword>
<dbReference type="GO" id="GO:0046872">
    <property type="term" value="F:metal ion binding"/>
    <property type="evidence" value="ECO:0007669"/>
    <property type="project" value="UniProtKB-KW"/>
</dbReference>
<dbReference type="PANTHER" id="PTHR20854">
    <property type="entry name" value="INOSITOL MONOPHOSPHATASE"/>
    <property type="match status" value="1"/>
</dbReference>
<gene>
    <name evidence="8" type="ORF">A3B51_01785</name>
</gene>
<evidence type="ECO:0000313" key="8">
    <source>
        <dbReference type="EMBL" id="OGE04106.1"/>
    </source>
</evidence>
<comment type="cofactor">
    <cofactor evidence="2 6 7">
        <name>Mg(2+)</name>
        <dbReference type="ChEBI" id="CHEBI:18420"/>
    </cofactor>
</comment>
<organism evidence="8 9">
    <name type="scientific">Candidatus Curtissbacteria bacterium RIFCSPLOWO2_01_FULL_41_18</name>
    <dbReference type="NCBI Taxonomy" id="1797727"/>
    <lineage>
        <taxon>Bacteria</taxon>
        <taxon>Candidatus Curtissiibacteriota</taxon>
    </lineage>
</organism>
<dbReference type="Gene3D" id="3.40.190.80">
    <property type="match status" value="1"/>
</dbReference>
<feature type="binding site" evidence="6">
    <location>
        <position position="62"/>
    </location>
    <ligand>
        <name>Mg(2+)</name>
        <dbReference type="ChEBI" id="CHEBI:18420"/>
        <label>1</label>
        <note>catalytic</note>
    </ligand>
</feature>
<dbReference type="PANTHER" id="PTHR20854:SF4">
    <property type="entry name" value="INOSITOL-1-MONOPHOSPHATASE-RELATED"/>
    <property type="match status" value="1"/>
</dbReference>
<dbReference type="InterPro" id="IPR000760">
    <property type="entry name" value="Inositol_monophosphatase-like"/>
</dbReference>
<proteinExistence type="inferred from homology"/>
<dbReference type="AlphaFoldDB" id="A0A1F5HIZ7"/>
<feature type="binding site" evidence="6">
    <location>
        <position position="202"/>
    </location>
    <ligand>
        <name>Mg(2+)</name>
        <dbReference type="ChEBI" id="CHEBI:18420"/>
        <label>1</label>
        <note>catalytic</note>
    </ligand>
</feature>
<evidence type="ECO:0000256" key="1">
    <source>
        <dbReference type="ARBA" id="ARBA00001033"/>
    </source>
</evidence>
<feature type="binding site" evidence="6">
    <location>
        <position position="78"/>
    </location>
    <ligand>
        <name>Mg(2+)</name>
        <dbReference type="ChEBI" id="CHEBI:18420"/>
        <label>1</label>
        <note>catalytic</note>
    </ligand>
</feature>
<dbReference type="PROSITE" id="PS00629">
    <property type="entry name" value="IMP_1"/>
    <property type="match status" value="1"/>
</dbReference>
<dbReference type="InterPro" id="IPR020583">
    <property type="entry name" value="Inositol_monoP_metal-BS"/>
</dbReference>
<dbReference type="GO" id="GO:0007165">
    <property type="term" value="P:signal transduction"/>
    <property type="evidence" value="ECO:0007669"/>
    <property type="project" value="TreeGrafter"/>
</dbReference>
<dbReference type="EC" id="3.1.3.25" evidence="7"/>
<reference evidence="8 9" key="1">
    <citation type="journal article" date="2016" name="Nat. Commun.">
        <title>Thousands of microbial genomes shed light on interconnected biogeochemical processes in an aquifer system.</title>
        <authorList>
            <person name="Anantharaman K."/>
            <person name="Brown C.T."/>
            <person name="Hug L.A."/>
            <person name="Sharon I."/>
            <person name="Castelle C.J."/>
            <person name="Probst A.J."/>
            <person name="Thomas B.C."/>
            <person name="Singh A."/>
            <person name="Wilkins M.J."/>
            <person name="Karaoz U."/>
            <person name="Brodie E.L."/>
            <person name="Williams K.H."/>
            <person name="Hubbard S.S."/>
            <person name="Banfield J.F."/>
        </authorList>
    </citation>
    <scope>NUCLEOTIDE SEQUENCE [LARGE SCALE GENOMIC DNA]</scope>
</reference>
<dbReference type="CDD" id="cd01639">
    <property type="entry name" value="IMPase"/>
    <property type="match status" value="1"/>
</dbReference>
<comment type="caution">
    <text evidence="8">The sequence shown here is derived from an EMBL/GenBank/DDBJ whole genome shotgun (WGS) entry which is preliminary data.</text>
</comment>
<dbReference type="STRING" id="1797727.A3B51_01785"/>
<comment type="catalytic activity">
    <reaction evidence="1 7">
        <text>a myo-inositol phosphate + H2O = myo-inositol + phosphate</text>
        <dbReference type="Rhea" id="RHEA:24056"/>
        <dbReference type="ChEBI" id="CHEBI:15377"/>
        <dbReference type="ChEBI" id="CHEBI:17268"/>
        <dbReference type="ChEBI" id="CHEBI:43474"/>
        <dbReference type="ChEBI" id="CHEBI:84139"/>
        <dbReference type="EC" id="3.1.3.25"/>
    </reaction>
</comment>
<sequence length="249" mass="27960">MLDVAIDAAKRGGKLALKYFKTQPKVSYKADKSPVTRADIETEKLIRKILIKNFPDHEIIGEESGSDHKKSKYQWVIDPIDGTRSFIRGIPQWCVLVAVMENNKPIIGVCYYPIQDELFHAQKDKGTFYNGKRTKVSGVKNLDEAYISYYNLKHFARLNKVQNLVDICQKTYSSMNNASFSLSYLLQGKVDAYICGHGLLWDFAAPSLLTEEAGGKFTDFSGKFSLTSGSFVATNGLLHTQVLKLLNSE</sequence>
<dbReference type="PRINTS" id="PR00377">
    <property type="entry name" value="IMPHPHTASES"/>
</dbReference>
<evidence type="ECO:0000256" key="6">
    <source>
        <dbReference type="PIRSR" id="PIRSR600760-2"/>
    </source>
</evidence>
<evidence type="ECO:0000256" key="7">
    <source>
        <dbReference type="RuleBase" id="RU364068"/>
    </source>
</evidence>
<dbReference type="FunFam" id="3.30.540.10:FF:000003">
    <property type="entry name" value="Inositol-1-monophosphatase"/>
    <property type="match status" value="1"/>
</dbReference>
<evidence type="ECO:0000313" key="9">
    <source>
        <dbReference type="Proteomes" id="UP000176780"/>
    </source>
</evidence>
<accession>A0A1F5HIZ7</accession>
<feature type="binding site" evidence="6">
    <location>
        <position position="81"/>
    </location>
    <ligand>
        <name>Mg(2+)</name>
        <dbReference type="ChEBI" id="CHEBI:18420"/>
        <label>1</label>
        <note>catalytic</note>
    </ligand>
</feature>
<dbReference type="EMBL" id="MFBQ01000036">
    <property type="protein sequence ID" value="OGE04106.1"/>
    <property type="molecule type" value="Genomic_DNA"/>
</dbReference>
<keyword evidence="5 6" id="KW-0460">Magnesium</keyword>
<evidence type="ECO:0000256" key="4">
    <source>
        <dbReference type="ARBA" id="ARBA00022801"/>
    </source>
</evidence>